<proteinExistence type="predicted"/>
<evidence type="ECO:0000313" key="1">
    <source>
        <dbReference type="EMBL" id="OMO64608.1"/>
    </source>
</evidence>
<protein>
    <submittedName>
        <fullName evidence="1">Uncharacterized protein</fullName>
    </submittedName>
</protein>
<organism evidence="1 2">
    <name type="scientific">Corchorus olitorius</name>
    <dbReference type="NCBI Taxonomy" id="93759"/>
    <lineage>
        <taxon>Eukaryota</taxon>
        <taxon>Viridiplantae</taxon>
        <taxon>Streptophyta</taxon>
        <taxon>Embryophyta</taxon>
        <taxon>Tracheophyta</taxon>
        <taxon>Spermatophyta</taxon>
        <taxon>Magnoliopsida</taxon>
        <taxon>eudicotyledons</taxon>
        <taxon>Gunneridae</taxon>
        <taxon>Pentapetalae</taxon>
        <taxon>rosids</taxon>
        <taxon>malvids</taxon>
        <taxon>Malvales</taxon>
        <taxon>Malvaceae</taxon>
        <taxon>Grewioideae</taxon>
        <taxon>Apeibeae</taxon>
        <taxon>Corchorus</taxon>
    </lineage>
</organism>
<gene>
    <name evidence="1" type="ORF">COLO4_31984</name>
</gene>
<dbReference type="EMBL" id="AWUE01020906">
    <property type="protein sequence ID" value="OMO64608.1"/>
    <property type="molecule type" value="Genomic_DNA"/>
</dbReference>
<dbReference type="AlphaFoldDB" id="A0A1R3H2L0"/>
<dbReference type="Proteomes" id="UP000187203">
    <property type="component" value="Unassembled WGS sequence"/>
</dbReference>
<reference evidence="2" key="1">
    <citation type="submission" date="2013-09" db="EMBL/GenBank/DDBJ databases">
        <title>Corchorus olitorius genome sequencing.</title>
        <authorList>
            <person name="Alam M."/>
            <person name="Haque M.S."/>
            <person name="Islam M.S."/>
            <person name="Emdad E.M."/>
            <person name="Islam M.M."/>
            <person name="Ahmed B."/>
            <person name="Halim A."/>
            <person name="Hossen Q.M.M."/>
            <person name="Hossain M.Z."/>
            <person name="Ahmed R."/>
            <person name="Khan M.M."/>
            <person name="Islam R."/>
            <person name="Rashid M.M."/>
            <person name="Khan S.A."/>
            <person name="Rahman M.S."/>
            <person name="Alam M."/>
            <person name="Yahiya A.S."/>
            <person name="Khan M.S."/>
            <person name="Azam M.S."/>
            <person name="Haque T."/>
            <person name="Lashkar M.Z.H."/>
            <person name="Akhand A.I."/>
            <person name="Morshed G."/>
            <person name="Roy S."/>
            <person name="Uddin K.S."/>
            <person name="Rabeya T."/>
            <person name="Hossain A.S."/>
            <person name="Chowdhury A."/>
            <person name="Snigdha A.R."/>
            <person name="Mortoza M.S."/>
            <person name="Matin S.A."/>
            <person name="Hoque S.M.E."/>
            <person name="Islam M.K."/>
            <person name="Roy D.K."/>
            <person name="Haider R."/>
            <person name="Moosa M.M."/>
            <person name="Elias S.M."/>
            <person name="Hasan A.M."/>
            <person name="Jahan S."/>
            <person name="Shafiuddin M."/>
            <person name="Mahmood N."/>
            <person name="Shommy N.S."/>
        </authorList>
    </citation>
    <scope>NUCLEOTIDE SEQUENCE [LARGE SCALE GENOMIC DNA]</scope>
    <source>
        <strain evidence="2">cv. O-4</strain>
    </source>
</reference>
<sequence length="68" mass="7990">MAIRIHYKHKEQEIVPKRVVEVVEFVVGVKPGDSWRREKKKLLLEKKGALLEEEEDNRKGFPDFLNGC</sequence>
<evidence type="ECO:0000313" key="2">
    <source>
        <dbReference type="Proteomes" id="UP000187203"/>
    </source>
</evidence>
<name>A0A1R3H2L0_9ROSI</name>
<comment type="caution">
    <text evidence="1">The sequence shown here is derived from an EMBL/GenBank/DDBJ whole genome shotgun (WGS) entry which is preliminary data.</text>
</comment>
<accession>A0A1R3H2L0</accession>
<keyword evidence="2" id="KW-1185">Reference proteome</keyword>